<dbReference type="Pfam" id="PF04166">
    <property type="entry name" value="PdxA"/>
    <property type="match status" value="1"/>
</dbReference>
<dbReference type="HAMAP" id="MF_00536">
    <property type="entry name" value="PdxA"/>
    <property type="match status" value="1"/>
</dbReference>
<dbReference type="GO" id="GO:0051287">
    <property type="term" value="F:NAD binding"/>
    <property type="evidence" value="ECO:0007669"/>
    <property type="project" value="InterPro"/>
</dbReference>
<proteinExistence type="inferred from homology"/>
<comment type="pathway">
    <text evidence="10">Cofactor biosynthesis; pyridoxine 5'-phosphate biosynthesis; pyridoxine 5'-phosphate from D-erythrose 4-phosphate: step 4/5.</text>
</comment>
<dbReference type="AlphaFoldDB" id="A0A238GZ98"/>
<dbReference type="NCBIfam" id="TIGR00557">
    <property type="entry name" value="pdxA"/>
    <property type="match status" value="1"/>
</dbReference>
<comment type="cofactor">
    <cofactor evidence="10">
        <name>Zn(2+)</name>
        <dbReference type="ChEBI" id="CHEBI:29105"/>
    </cofactor>
    <cofactor evidence="10">
        <name>Mg(2+)</name>
        <dbReference type="ChEBI" id="CHEBI:18420"/>
    </cofactor>
    <cofactor evidence="10">
        <name>Co(2+)</name>
        <dbReference type="ChEBI" id="CHEBI:48828"/>
    </cofactor>
    <text evidence="10">Binds 1 divalent metal cation per subunit. Can use ions such as Zn(2+), Mg(2+) or Co(2+).</text>
</comment>
<dbReference type="GO" id="GO:0008270">
    <property type="term" value="F:zinc ion binding"/>
    <property type="evidence" value="ECO:0007669"/>
    <property type="project" value="UniProtKB-UniRule"/>
</dbReference>
<reference evidence="11 12" key="1">
    <citation type="submission" date="2017-04" db="EMBL/GenBank/DDBJ databases">
        <authorList>
            <person name="Afonso C.L."/>
            <person name="Miller P.J."/>
            <person name="Scott M.A."/>
            <person name="Spackman E."/>
            <person name="Goraichik I."/>
            <person name="Dimitrov K.M."/>
            <person name="Suarez D.L."/>
            <person name="Swayne D.E."/>
        </authorList>
    </citation>
    <scope>NUCLEOTIDE SEQUENCE [LARGE SCALE GENOMIC DNA]</scope>
    <source>
        <strain evidence="11">LMG 28154</strain>
    </source>
</reference>
<dbReference type="InterPro" id="IPR037510">
    <property type="entry name" value="PdxA"/>
</dbReference>
<evidence type="ECO:0000256" key="7">
    <source>
        <dbReference type="ARBA" id="ARBA00023027"/>
    </source>
</evidence>
<dbReference type="UniPathway" id="UPA00244">
    <property type="reaction ID" value="UER00312"/>
</dbReference>
<feature type="binding site" evidence="10">
    <location>
        <position position="178"/>
    </location>
    <ligand>
        <name>substrate</name>
    </ligand>
</feature>
<evidence type="ECO:0000313" key="12">
    <source>
        <dbReference type="Proteomes" id="UP000198460"/>
    </source>
</evidence>
<protein>
    <recommendedName>
        <fullName evidence="10">4-hydroxythreonine-4-phosphate dehydrogenase</fullName>
        <ecNumber evidence="10">1.1.1.262</ecNumber>
    </recommendedName>
    <alternativeName>
        <fullName evidence="10">4-(phosphohydroxy)-L-threonine dehydrogenase</fullName>
    </alternativeName>
</protein>
<name>A0A238GZ98_9BURK</name>
<dbReference type="GO" id="GO:0050570">
    <property type="term" value="F:4-hydroxythreonine-4-phosphate dehydrogenase activity"/>
    <property type="evidence" value="ECO:0007669"/>
    <property type="project" value="UniProtKB-UniRule"/>
</dbReference>
<dbReference type="EMBL" id="FXAN01000014">
    <property type="protein sequence ID" value="SMF98299.1"/>
    <property type="molecule type" value="Genomic_DNA"/>
</dbReference>
<dbReference type="Gene3D" id="3.40.718.10">
    <property type="entry name" value="Isopropylmalate Dehydrogenase"/>
    <property type="match status" value="1"/>
</dbReference>
<dbReference type="EC" id="1.1.1.262" evidence="10"/>
<feature type="binding site" evidence="10">
    <location>
        <position position="311"/>
    </location>
    <ligand>
        <name>a divalent metal cation</name>
        <dbReference type="ChEBI" id="CHEBI:60240"/>
        <note>ligand shared between dimeric partners</note>
    </ligand>
</feature>
<organism evidence="11 12">
    <name type="scientific">Burkholderia singularis</name>
    <dbReference type="NCBI Taxonomy" id="1503053"/>
    <lineage>
        <taxon>Bacteria</taxon>
        <taxon>Pseudomonadati</taxon>
        <taxon>Pseudomonadota</taxon>
        <taxon>Betaproteobacteria</taxon>
        <taxon>Burkholderiales</taxon>
        <taxon>Burkholderiaceae</taxon>
        <taxon>Burkholderia</taxon>
        <taxon>pseudomallei group</taxon>
    </lineage>
</organism>
<keyword evidence="8 10" id="KW-0664">Pyridoxine biosynthesis</keyword>
<comment type="similarity">
    <text evidence="10">Belongs to the PdxA family.</text>
</comment>
<evidence type="ECO:0000256" key="8">
    <source>
        <dbReference type="ARBA" id="ARBA00023096"/>
    </source>
</evidence>
<evidence type="ECO:0000256" key="2">
    <source>
        <dbReference type="ARBA" id="ARBA00022723"/>
    </source>
</evidence>
<evidence type="ECO:0000256" key="5">
    <source>
        <dbReference type="ARBA" id="ARBA00022857"/>
    </source>
</evidence>
<accession>A0A238GZ98</accession>
<gene>
    <name evidence="10" type="primary">pdxA</name>
    <name evidence="11" type="ORF">BSIN_1591</name>
</gene>
<evidence type="ECO:0000256" key="6">
    <source>
        <dbReference type="ARBA" id="ARBA00023002"/>
    </source>
</evidence>
<dbReference type="GO" id="GO:0000287">
    <property type="term" value="F:magnesium ion binding"/>
    <property type="evidence" value="ECO:0007669"/>
    <property type="project" value="UniProtKB-UniRule"/>
</dbReference>
<feature type="binding site" evidence="10">
    <location>
        <position position="328"/>
    </location>
    <ligand>
        <name>substrate</name>
    </ligand>
</feature>
<dbReference type="NCBIfam" id="NF002520">
    <property type="entry name" value="PRK01909.1"/>
    <property type="match status" value="1"/>
</dbReference>
<keyword evidence="4 10" id="KW-0460">Magnesium</keyword>
<dbReference type="PANTHER" id="PTHR30004">
    <property type="entry name" value="4-HYDROXYTHREONINE-4-PHOSPHATE DEHYDROGENASE"/>
    <property type="match status" value="1"/>
</dbReference>
<evidence type="ECO:0000256" key="9">
    <source>
        <dbReference type="ARBA" id="ARBA00023285"/>
    </source>
</evidence>
<evidence type="ECO:0000256" key="4">
    <source>
        <dbReference type="ARBA" id="ARBA00022842"/>
    </source>
</evidence>
<feature type="binding site" evidence="10">
    <location>
        <position position="179"/>
    </location>
    <ligand>
        <name>substrate</name>
    </ligand>
</feature>
<evidence type="ECO:0000256" key="10">
    <source>
        <dbReference type="HAMAP-Rule" id="MF_00536"/>
    </source>
</evidence>
<evidence type="ECO:0000313" key="11">
    <source>
        <dbReference type="EMBL" id="SMF98299.1"/>
    </source>
</evidence>
<feature type="binding site" evidence="10">
    <location>
        <position position="319"/>
    </location>
    <ligand>
        <name>substrate</name>
    </ligand>
</feature>
<feature type="binding site" evidence="10">
    <location>
        <position position="211"/>
    </location>
    <ligand>
        <name>a divalent metal cation</name>
        <dbReference type="ChEBI" id="CHEBI:60240"/>
        <note>ligand shared between dimeric partners</note>
    </ligand>
</feature>
<evidence type="ECO:0000256" key="3">
    <source>
        <dbReference type="ARBA" id="ARBA00022833"/>
    </source>
</evidence>
<keyword evidence="3 10" id="KW-0862">Zinc</keyword>
<comment type="catalytic activity">
    <reaction evidence="10">
        <text>4-(phosphooxy)-L-threonine + NAD(+) = 3-amino-2-oxopropyl phosphate + CO2 + NADH</text>
        <dbReference type="Rhea" id="RHEA:32275"/>
        <dbReference type="ChEBI" id="CHEBI:16526"/>
        <dbReference type="ChEBI" id="CHEBI:57279"/>
        <dbReference type="ChEBI" id="CHEBI:57540"/>
        <dbReference type="ChEBI" id="CHEBI:57945"/>
        <dbReference type="ChEBI" id="CHEBI:58452"/>
        <dbReference type="EC" id="1.1.1.262"/>
    </reaction>
</comment>
<dbReference type="GO" id="GO:0042823">
    <property type="term" value="P:pyridoxal phosphate biosynthetic process"/>
    <property type="evidence" value="ECO:0007669"/>
    <property type="project" value="UniProtKB-UniRule"/>
</dbReference>
<comment type="function">
    <text evidence="10">Catalyzes the NAD(P)-dependent oxidation of 4-(phosphooxy)-L-threonine (HTP) into 2-amino-3-oxo-4-(phosphooxy)butyric acid which spontaneously decarboxylates to form 3-amino-2-oxopropyl phosphate (AHAP).</text>
</comment>
<dbReference type="GO" id="GO:0050897">
    <property type="term" value="F:cobalt ion binding"/>
    <property type="evidence" value="ECO:0007669"/>
    <property type="project" value="UniProtKB-UniRule"/>
</dbReference>
<keyword evidence="7 10" id="KW-0520">NAD</keyword>
<dbReference type="GO" id="GO:0008615">
    <property type="term" value="P:pyridoxine biosynthetic process"/>
    <property type="evidence" value="ECO:0007669"/>
    <property type="project" value="UniProtKB-UniRule"/>
</dbReference>
<feature type="binding site" evidence="10">
    <location>
        <position position="337"/>
    </location>
    <ligand>
        <name>substrate</name>
    </ligand>
</feature>
<dbReference type="GO" id="GO:0005737">
    <property type="term" value="C:cytoplasm"/>
    <property type="evidence" value="ECO:0007669"/>
    <property type="project" value="UniProtKB-SubCell"/>
</dbReference>
<keyword evidence="6 10" id="KW-0560">Oxidoreductase</keyword>
<comment type="miscellaneous">
    <text evidence="10">The active site is located at the dimer interface.</text>
</comment>
<keyword evidence="5 10" id="KW-0521">NADP</keyword>
<evidence type="ECO:0000256" key="1">
    <source>
        <dbReference type="ARBA" id="ARBA00022490"/>
    </source>
</evidence>
<dbReference type="PANTHER" id="PTHR30004:SF5">
    <property type="entry name" value="4-HYDROXYTHREONINE-4-PHOSPHATE DEHYDROGENASE"/>
    <property type="match status" value="1"/>
</dbReference>
<keyword evidence="2 10" id="KW-0479">Metal-binding</keyword>
<dbReference type="RefSeq" id="WP_089339307.1">
    <property type="nucleotide sequence ID" value="NZ_FXAN01000014.1"/>
</dbReference>
<feature type="binding site" evidence="10">
    <location>
        <position position="256"/>
    </location>
    <ligand>
        <name>a divalent metal cation</name>
        <dbReference type="ChEBI" id="CHEBI:60240"/>
        <note>ligand shared between dimeric partners</note>
    </ligand>
</feature>
<dbReference type="InterPro" id="IPR005255">
    <property type="entry name" value="PdxA_fam"/>
</dbReference>
<dbReference type="Proteomes" id="UP000198460">
    <property type="component" value="Unassembled WGS sequence"/>
</dbReference>
<comment type="subunit">
    <text evidence="10">Homodimer.</text>
</comment>
<keyword evidence="9 10" id="KW-0170">Cobalt</keyword>
<keyword evidence="1 10" id="KW-0963">Cytoplasm</keyword>
<dbReference type="SUPFAM" id="SSF53659">
    <property type="entry name" value="Isocitrate/Isopropylmalate dehydrogenase-like"/>
    <property type="match status" value="1"/>
</dbReference>
<sequence>MSTPAQPLSIAITTGEPAGVGPELTALALAGAAARWPDARFIVLGDADLLAARAGAVGVDWAQAVALGGREAVGGALPRAADAHQRPDAGGANAAGTSAAPVRAAPDARVIGSSVEIMHRALAVPAEAGKLNPANGRYVLDLLDAAIDGALDGTFDAIVTAPLQKSTINDAGVPFTGHTEYLAERTRTPQVVMMLAGTGERALRVALATTHLPLKDVSAALSIDGLVGTLGIIDRDLRRGFGIAAPRILVTGVNPHAGENGYLGREEIDVIEPAIARARAAGIDARGPYPADTLFQPRHLEHADCVLAMFHDQGLPVLKYATFGEGVNITLGLPIVRTSVDHGTALDLAGTGRADCGSLVAAIDAAVTIARHRRAG</sequence>
<comment type="subcellular location">
    <subcellularLocation>
        <location evidence="10">Cytoplasm</location>
    </subcellularLocation>
</comment>